<reference evidence="2 3" key="1">
    <citation type="submission" date="2013-11" db="EMBL/GenBank/DDBJ databases">
        <title>Complete genome sequence of the cyanide-degrading bacterium Pseudomonas pseudoalcaligenes CECT 5344.</title>
        <authorList>
            <person name="Wibberg D."/>
            <person name="Puehler A."/>
            <person name="Schlueter A."/>
        </authorList>
    </citation>
    <scope>NUCLEOTIDE SEQUENCE [LARGE SCALE GENOMIC DNA]</scope>
    <source>
        <strain evidence="3">CECT 5344</strain>
    </source>
</reference>
<dbReference type="KEGG" id="ppse:BN5_3861"/>
<dbReference type="AlphaFoldDB" id="W6R2C8"/>
<dbReference type="Proteomes" id="UP000032841">
    <property type="component" value="Chromosome"/>
</dbReference>
<feature type="region of interest" description="Disordered" evidence="1">
    <location>
        <begin position="1"/>
        <end position="24"/>
    </location>
</feature>
<evidence type="ECO:0000256" key="1">
    <source>
        <dbReference type="SAM" id="MobiDB-lite"/>
    </source>
</evidence>
<name>W6R2C8_ECTO5</name>
<evidence type="ECO:0000313" key="3">
    <source>
        <dbReference type="Proteomes" id="UP000032841"/>
    </source>
</evidence>
<dbReference type="eggNOG" id="ENOG5032VTW">
    <property type="taxonomic scope" value="Bacteria"/>
</dbReference>
<sequence>MQTQPRGIRNNNPGNIDYNPRNNWQGQLPRDVKIEPRFACFDTAFNGIRALAKLLVNYRKIHGLRTVEGLISRWAPSNENDTKAYAHAVAAHLGVPIQAGIHLDQDTLEKLVTAIIRHENGQQPYSAELIASAVQAVQAVLA</sequence>
<evidence type="ECO:0000313" key="2">
    <source>
        <dbReference type="EMBL" id="CDM42403.1"/>
    </source>
</evidence>
<organism evidence="2 3">
    <name type="scientific">Ectopseudomonas oleovorans (strain CECT 5344)</name>
    <name type="common">Pseudomonas pseudoalcaligenes</name>
    <dbReference type="NCBI Taxonomy" id="1182590"/>
    <lineage>
        <taxon>Bacteria</taxon>
        <taxon>Pseudomonadati</taxon>
        <taxon>Pseudomonadota</taxon>
        <taxon>Gammaproteobacteria</taxon>
        <taxon>Pseudomonadales</taxon>
        <taxon>Pseudomonadaceae</taxon>
        <taxon>Ectopseudomonas</taxon>
    </lineage>
</organism>
<protein>
    <submittedName>
        <fullName evidence="2">Putative structural protein</fullName>
    </submittedName>
</protein>
<dbReference type="HOGENOM" id="CLU_123271_0_0_6"/>
<dbReference type="OrthoDB" id="8849052at2"/>
<proteinExistence type="predicted"/>
<gene>
    <name evidence="2" type="ORF">BN5_3861</name>
</gene>
<dbReference type="RefSeq" id="WP_003463689.1">
    <property type="nucleotide sequence ID" value="NZ_HG916826.1"/>
</dbReference>
<dbReference type="EMBL" id="HG916826">
    <property type="protein sequence ID" value="CDM42403.1"/>
    <property type="molecule type" value="Genomic_DNA"/>
</dbReference>
<accession>W6R2C8</accession>